<name>A0AAV6UMU9_9ARAC</name>
<feature type="coiled-coil region" evidence="1">
    <location>
        <begin position="744"/>
        <end position="841"/>
    </location>
</feature>
<dbReference type="Proteomes" id="UP000827092">
    <property type="component" value="Unassembled WGS sequence"/>
</dbReference>
<dbReference type="Gene3D" id="1.20.1170.10">
    <property type="match status" value="1"/>
</dbReference>
<feature type="compositionally biased region" description="Basic residues" evidence="2">
    <location>
        <begin position="173"/>
        <end position="184"/>
    </location>
</feature>
<evidence type="ECO:0000256" key="2">
    <source>
        <dbReference type="SAM" id="MobiDB-lite"/>
    </source>
</evidence>
<comment type="caution">
    <text evidence="3">The sequence shown here is derived from an EMBL/GenBank/DDBJ whole genome shotgun (WGS) entry which is preliminary data.</text>
</comment>
<protein>
    <submittedName>
        <fullName evidence="3">Uncharacterized protein</fullName>
    </submittedName>
</protein>
<feature type="compositionally biased region" description="Polar residues" evidence="2">
    <location>
        <begin position="1008"/>
        <end position="1019"/>
    </location>
</feature>
<dbReference type="EMBL" id="JAFNEN010000325">
    <property type="protein sequence ID" value="KAG8185760.1"/>
    <property type="molecule type" value="Genomic_DNA"/>
</dbReference>
<feature type="coiled-coil region" evidence="1">
    <location>
        <begin position="424"/>
        <end position="486"/>
    </location>
</feature>
<reference evidence="3 4" key="1">
    <citation type="journal article" date="2022" name="Nat. Ecol. Evol.">
        <title>A masculinizing supergene underlies an exaggerated male reproductive morph in a spider.</title>
        <authorList>
            <person name="Hendrickx F."/>
            <person name="De Corte Z."/>
            <person name="Sonet G."/>
            <person name="Van Belleghem S.M."/>
            <person name="Kostlbacher S."/>
            <person name="Vangestel C."/>
        </authorList>
    </citation>
    <scope>NUCLEOTIDE SEQUENCE [LARGE SCALE GENOMIC DNA]</scope>
    <source>
        <strain evidence="3">W744_W776</strain>
    </source>
</reference>
<proteinExistence type="predicted"/>
<organism evidence="3 4">
    <name type="scientific">Oedothorax gibbosus</name>
    <dbReference type="NCBI Taxonomy" id="931172"/>
    <lineage>
        <taxon>Eukaryota</taxon>
        <taxon>Metazoa</taxon>
        <taxon>Ecdysozoa</taxon>
        <taxon>Arthropoda</taxon>
        <taxon>Chelicerata</taxon>
        <taxon>Arachnida</taxon>
        <taxon>Araneae</taxon>
        <taxon>Araneomorphae</taxon>
        <taxon>Entelegynae</taxon>
        <taxon>Araneoidea</taxon>
        <taxon>Linyphiidae</taxon>
        <taxon>Erigoninae</taxon>
        <taxon>Oedothorax</taxon>
    </lineage>
</organism>
<evidence type="ECO:0000256" key="1">
    <source>
        <dbReference type="SAM" id="Coils"/>
    </source>
</evidence>
<evidence type="ECO:0000313" key="3">
    <source>
        <dbReference type="EMBL" id="KAG8185760.1"/>
    </source>
</evidence>
<feature type="region of interest" description="Disordered" evidence="2">
    <location>
        <begin position="1008"/>
        <end position="1034"/>
    </location>
</feature>
<feature type="region of interest" description="Disordered" evidence="2">
    <location>
        <begin position="942"/>
        <end position="984"/>
    </location>
</feature>
<feature type="coiled-coil region" evidence="1">
    <location>
        <begin position="641"/>
        <end position="714"/>
    </location>
</feature>
<keyword evidence="1" id="KW-0175">Coiled coil</keyword>
<gene>
    <name evidence="3" type="ORF">JTE90_000743</name>
</gene>
<feature type="coiled-coil region" evidence="1">
    <location>
        <begin position="252"/>
        <end position="394"/>
    </location>
</feature>
<accession>A0AAV6UMU9</accession>
<feature type="region of interest" description="Disordered" evidence="2">
    <location>
        <begin position="170"/>
        <end position="199"/>
    </location>
</feature>
<sequence length="1034" mass="119163">MLHSSKSESILQWYNALTTHADVQSLSQFADGSLFCDIVTCVYSQAEMGNMEMPKIDSEEGSAQANKIEIEQKYEIIEKFIDTFFQIQSSTLVAYQECMEGEDLELAKVCVILLSAMVQNFLSTDNESLKTIMLLDVGVQEDIKEFLALLLERSDNKGPLTKAELHKVLGKATKQKATPRRKKSDRGTPAKKTPAKHGERVSTMVYEDMMDSPLKGLLQSPVSQHKMVVQRFKWDTELSNLRKKYYEEESKVFDLMKEKRKAEEDFSQKKEELHQLKIEFRKFKEISEEKEGLASMERAHFLSEIANLKKLVEDHKEEIEAVNSEKNKLIERVFELEEKIASSCQVPRDQGIVAEAMQQVQEYQQDNLCKESELQECKKKIEELSTDLKTYKQLYEEGMIAKSEGPSSLDTPTRCPEIISNIFNADAEEKLEEMEKELNEKKEKLVKFENEAQKSKSLTSSLRSQLKEKTENMKAIFDKMSILQEQCDKLLKQTQNCEICGENVSVSKETPVDASNASTEIGSLWNAVPVRDNIAKTRSKSVMPTLEPANSVTVPTVSVNPFTIERLKIGFRQLYKLILRSKIVEDKVLLQECCVQTSEGSTIEDVVTIFEKTLSVLKKVLPRFSQSFLQEMATFQDSTQNEKLIQEHKKLQERLEEKENEVKAAEFRAKAYEEKMKYTKSTAGKQVEQLKNELSKWRKEYKSALESQEKLREDKKLAYEKFEKLKIHYQKKELENRKKPCDKCISMETDLREAKANIVNLQQNENNQKLSYFSMEEKVKNLKEKAEGLEKENKELKKRIQYRMGFHGNSSVLMDLQRKNFQELEESIKREERAKLEKESQPVISVNTFILPRDQWKKNLNQSVTSNFGNRSQKNMYLLNDDEEDFLNHSSLALIQNGPLPETPNPKERLTELQRRNTLCPPHLQSSYPLEIQNMTPSERKYSMVPPRRANEPVPSTSAGVGGIKRKTSEMNSSRQSPSKRRLMGVVRPSNHTMAKPTTPLAKLKTSLATRSSFRTPSSIRRLMSMHGRKSKMQ</sequence>
<dbReference type="AlphaFoldDB" id="A0AAV6UMU9"/>
<keyword evidence="4" id="KW-1185">Reference proteome</keyword>
<evidence type="ECO:0000313" key="4">
    <source>
        <dbReference type="Proteomes" id="UP000827092"/>
    </source>
</evidence>